<gene>
    <name evidence="1" type="ORF">GY24_04785</name>
</gene>
<keyword evidence="2" id="KW-1185">Reference proteome</keyword>
<evidence type="ECO:0000313" key="1">
    <source>
        <dbReference type="EMBL" id="PPL19640.1"/>
    </source>
</evidence>
<accession>A0ABX5AYM5</accession>
<proteinExistence type="predicted"/>
<dbReference type="EMBL" id="MPZN01000010">
    <property type="protein sequence ID" value="PPL19640.1"/>
    <property type="molecule type" value="Genomic_DNA"/>
</dbReference>
<name>A0ABX5AYM5_9MICO</name>
<dbReference type="Proteomes" id="UP000237755">
    <property type="component" value="Unassembled WGS sequence"/>
</dbReference>
<comment type="caution">
    <text evidence="1">The sequence shown here is derived from an EMBL/GenBank/DDBJ whole genome shotgun (WGS) entry which is preliminary data.</text>
</comment>
<organism evidence="1 2">
    <name type="scientific">Microterricola pindariensis</name>
    <dbReference type="NCBI Taxonomy" id="478010"/>
    <lineage>
        <taxon>Bacteria</taxon>
        <taxon>Bacillati</taxon>
        <taxon>Actinomycetota</taxon>
        <taxon>Actinomycetes</taxon>
        <taxon>Micrococcales</taxon>
        <taxon>Microbacteriaceae</taxon>
        <taxon>Microterricola</taxon>
    </lineage>
</organism>
<reference evidence="1 2" key="1">
    <citation type="journal article" date="2008" name="Int. J. Syst. Evol. Microbiol.">
        <title>Leifsonia pindariensis sp. nov., isolated from the Pindari glacier of the Indian Himalayas, and emended description of the genus Leifsonia.</title>
        <authorList>
            <person name="Reddy G.S."/>
            <person name="Prabagaran S.R."/>
            <person name="Shivaji S."/>
        </authorList>
    </citation>
    <scope>NUCLEOTIDE SEQUENCE [LARGE SCALE GENOMIC DNA]</scope>
    <source>
        <strain evidence="1 2">PON 10</strain>
    </source>
</reference>
<evidence type="ECO:0000313" key="2">
    <source>
        <dbReference type="Proteomes" id="UP000237755"/>
    </source>
</evidence>
<sequence length="91" mass="10119">MQGYGEYVMSYTPSKTLMQLSEYEFTGGTLLHTVLIDGIMAAHWKHVLRTRDATVAIDRLRSISASERAAGARPAIAYGRHLGVPVQVEWL</sequence>
<protein>
    <submittedName>
        <fullName evidence="1">Uncharacterized protein</fullName>
    </submittedName>
</protein>